<dbReference type="InterPro" id="IPR026770">
    <property type="entry name" value="RNase_K"/>
</dbReference>
<evidence type="ECO:0000256" key="3">
    <source>
        <dbReference type="ARBA" id="ARBA00022692"/>
    </source>
</evidence>
<dbReference type="PANTHER" id="PTHR31733">
    <property type="entry name" value="RIBONUCLEASE KAPPA"/>
    <property type="match status" value="1"/>
</dbReference>
<evidence type="ECO:0000313" key="7">
    <source>
        <dbReference type="EMBL" id="RZF36507.1"/>
    </source>
</evidence>
<sequence length="96" mass="10764">MAICGPKLSLCAVIISIWGMIQLVLMGVFYSMHAVALAEDLPIEEDEVFHTSKEFYAAADKGFSLNAMNCWIAACLYLFTFLFSSYQFYLNGRTSI</sequence>
<evidence type="ECO:0000256" key="2">
    <source>
        <dbReference type="ARBA" id="ARBA00008458"/>
    </source>
</evidence>
<dbReference type="Proteomes" id="UP000291343">
    <property type="component" value="Unassembled WGS sequence"/>
</dbReference>
<dbReference type="AlphaFoldDB" id="A0A482WSF4"/>
<keyword evidence="3 6" id="KW-0812">Transmembrane</keyword>
<protein>
    <submittedName>
        <fullName evidence="7">Uncharacterized protein</fullName>
    </submittedName>
</protein>
<organism evidence="7 8">
    <name type="scientific">Laodelphax striatellus</name>
    <name type="common">Small brown planthopper</name>
    <name type="synonym">Delphax striatella</name>
    <dbReference type="NCBI Taxonomy" id="195883"/>
    <lineage>
        <taxon>Eukaryota</taxon>
        <taxon>Metazoa</taxon>
        <taxon>Ecdysozoa</taxon>
        <taxon>Arthropoda</taxon>
        <taxon>Hexapoda</taxon>
        <taxon>Insecta</taxon>
        <taxon>Pterygota</taxon>
        <taxon>Neoptera</taxon>
        <taxon>Paraneoptera</taxon>
        <taxon>Hemiptera</taxon>
        <taxon>Auchenorrhyncha</taxon>
        <taxon>Fulgoroidea</taxon>
        <taxon>Delphacidae</taxon>
        <taxon>Criomorphinae</taxon>
        <taxon>Laodelphax</taxon>
    </lineage>
</organism>
<keyword evidence="4 6" id="KW-1133">Transmembrane helix</keyword>
<dbReference type="GO" id="GO:0016020">
    <property type="term" value="C:membrane"/>
    <property type="evidence" value="ECO:0007669"/>
    <property type="project" value="UniProtKB-SubCell"/>
</dbReference>
<comment type="caution">
    <text evidence="7">The sequence shown here is derived from an EMBL/GenBank/DDBJ whole genome shotgun (WGS) entry which is preliminary data.</text>
</comment>
<feature type="transmembrane region" description="Helical" evidence="6">
    <location>
        <begin position="71"/>
        <end position="90"/>
    </location>
</feature>
<reference evidence="7 8" key="1">
    <citation type="journal article" date="2017" name="Gigascience">
        <title>Genome sequence of the small brown planthopper, Laodelphax striatellus.</title>
        <authorList>
            <person name="Zhu J."/>
            <person name="Jiang F."/>
            <person name="Wang X."/>
            <person name="Yang P."/>
            <person name="Bao Y."/>
            <person name="Zhao W."/>
            <person name="Wang W."/>
            <person name="Lu H."/>
            <person name="Wang Q."/>
            <person name="Cui N."/>
            <person name="Li J."/>
            <person name="Chen X."/>
            <person name="Luo L."/>
            <person name="Yu J."/>
            <person name="Kang L."/>
            <person name="Cui F."/>
        </authorList>
    </citation>
    <scope>NUCLEOTIDE SEQUENCE [LARGE SCALE GENOMIC DNA]</scope>
    <source>
        <strain evidence="7">Lst14</strain>
    </source>
</reference>
<dbReference type="STRING" id="195883.A0A482WSF4"/>
<keyword evidence="8" id="KW-1185">Reference proteome</keyword>
<evidence type="ECO:0000256" key="5">
    <source>
        <dbReference type="ARBA" id="ARBA00023136"/>
    </source>
</evidence>
<comment type="subcellular location">
    <subcellularLocation>
        <location evidence="1">Membrane</location>
        <topology evidence="1">Multi-pass membrane protein</topology>
    </subcellularLocation>
</comment>
<evidence type="ECO:0000256" key="1">
    <source>
        <dbReference type="ARBA" id="ARBA00004141"/>
    </source>
</evidence>
<proteinExistence type="inferred from homology"/>
<comment type="similarity">
    <text evidence="2">Belongs to the RNase K family.</text>
</comment>
<keyword evidence="5 6" id="KW-0472">Membrane</keyword>
<name>A0A482WSF4_LAOST</name>
<evidence type="ECO:0000256" key="4">
    <source>
        <dbReference type="ARBA" id="ARBA00022989"/>
    </source>
</evidence>
<dbReference type="InParanoid" id="A0A482WSF4"/>
<feature type="transmembrane region" description="Helical" evidence="6">
    <location>
        <begin position="12"/>
        <end position="32"/>
    </location>
</feature>
<evidence type="ECO:0000313" key="8">
    <source>
        <dbReference type="Proteomes" id="UP000291343"/>
    </source>
</evidence>
<accession>A0A482WSF4</accession>
<dbReference type="EMBL" id="QKKF02026262">
    <property type="protein sequence ID" value="RZF36507.1"/>
    <property type="molecule type" value="Genomic_DNA"/>
</dbReference>
<gene>
    <name evidence="7" type="ORF">LSTR_LSTR008842</name>
</gene>
<dbReference type="FunCoup" id="A0A482WSF4">
    <property type="interactions" value="483"/>
</dbReference>
<dbReference type="SMR" id="A0A482WSF4"/>
<dbReference type="OrthoDB" id="67317at2759"/>
<dbReference type="GO" id="GO:0004521">
    <property type="term" value="F:RNA endonuclease activity"/>
    <property type="evidence" value="ECO:0007669"/>
    <property type="project" value="InterPro"/>
</dbReference>
<evidence type="ECO:0000256" key="6">
    <source>
        <dbReference type="SAM" id="Phobius"/>
    </source>
</evidence>